<dbReference type="SUPFAM" id="SSF53756">
    <property type="entry name" value="UDP-Glycosyltransferase/glycogen phosphorylase"/>
    <property type="match status" value="3"/>
</dbReference>
<dbReference type="Pfam" id="PF00534">
    <property type="entry name" value="Glycos_transf_1"/>
    <property type="match status" value="3"/>
</dbReference>
<dbReference type="Proteomes" id="UP001518989">
    <property type="component" value="Unassembled WGS sequence"/>
</dbReference>
<proteinExistence type="predicted"/>
<feature type="domain" description="Glycosyl transferase family 1" evidence="2">
    <location>
        <begin position="615"/>
        <end position="777"/>
    </location>
</feature>
<evidence type="ECO:0000259" key="3">
    <source>
        <dbReference type="Pfam" id="PF13439"/>
    </source>
</evidence>
<evidence type="ECO:0000313" key="4">
    <source>
        <dbReference type="EMBL" id="MBO1078869.1"/>
    </source>
</evidence>
<accession>A0ABS3KN26</accession>
<feature type="domain" description="Glycosyl transferase family 1" evidence="2">
    <location>
        <begin position="1043"/>
        <end position="1192"/>
    </location>
</feature>
<evidence type="ECO:0000259" key="2">
    <source>
        <dbReference type="Pfam" id="PF00534"/>
    </source>
</evidence>
<dbReference type="PANTHER" id="PTHR46401">
    <property type="entry name" value="GLYCOSYLTRANSFERASE WBBK-RELATED"/>
    <property type="match status" value="1"/>
</dbReference>
<evidence type="ECO:0000256" key="1">
    <source>
        <dbReference type="ARBA" id="ARBA00022679"/>
    </source>
</evidence>
<dbReference type="CDD" id="cd03809">
    <property type="entry name" value="GT4_MtfB-like"/>
    <property type="match status" value="2"/>
</dbReference>
<dbReference type="Pfam" id="PF13439">
    <property type="entry name" value="Glyco_transf_4"/>
    <property type="match status" value="1"/>
</dbReference>
<evidence type="ECO:0000313" key="5">
    <source>
        <dbReference type="Proteomes" id="UP001518989"/>
    </source>
</evidence>
<reference evidence="4 5" key="1">
    <citation type="submission" date="2020-09" db="EMBL/GenBank/DDBJ databases">
        <title>Roseomonas.</title>
        <authorList>
            <person name="Zhu W."/>
        </authorList>
    </citation>
    <scope>NUCLEOTIDE SEQUENCE [LARGE SCALE GENOMIC DNA]</scope>
    <source>
        <strain evidence="4 5">573</strain>
    </source>
</reference>
<sequence>MRLVIDLQGSQGSSYTRGIGRYSRELALAMARAPRGHDVVVATNGAFPETAELLGAQFAPLLPAANIRTWHSPPGTAAAAETPMRAFGETLRAQFLASLKPDLVHVSSMFEGLGDDVVTLLPPELERLPVVATCYDLIPLIRHSEYFGGTVSQASRWYYRCVQEMALCEGLLAISDSSRGEAIRHLPYAPERVFNIQAGISEKFRPAALTPDSRTTLLKRYGLREEFILFLGAGDIRKNEAGLIAAYARLPAALRARYQLLIVGKMDQGHLRRTAAQLDVPVENFVIVPFVREEDLNGLYSSCALFVFPSVHEGFGLPVAEAMACGAPTIASNTTSLPEVIGRNDATFDPSDPDSIAATMRRVLENPAFRQELAAYGPVQAGTFTWQSSANRAWDALEQIHDRRLAKEQPRPVSVLLPRKRLAFVSPLPPAASGIADYSRDLLLSLGRHYDIAVVSEQETDDIRISATYPWLSPGQFLQQAGQFDRVLYQVGNSHFHRFQTEDLLPNCPGMVVLHDAFLSDYMNWLAHERGQPDQIRSVLLQSHGYPALRFASEQGLDAALAHYPCSLPVLQNSVGVIQHSRHGVAMLEKHFGAAATQSITTIPLIKVDRALPDRATARAALGLPADAFVVVSFGGVTALKCPQLLAQAWKRSGLIGRLVFAGDAAPELRREVESAGAGISCIGRLSRTDYDAWLAAADLAVQWRRGSRGESSAAVTDAMMAGVPVIVNAHGSAGELPPDAVLQLPEQADADALAAAIRDMQADPARRAELGRAGRDFVCSVLAPEAIALRYHDAIEAAYAAQQALIAARRLQGRIAAVAPYPGALSQAAQAVVRSFAQPWRGGGHPRLLVDISELARRDGASGIQRVVREIGRRVLEAPPEGFRGEAMRAQQGRLRLTHAVPLRMLGHAPLDLPETPLDIGPGDILFCADINAELTAPEFEEMRRARLQGARIVLVVYDLLPMRQPQLFPADVIALIKQWYVRMLGIADGAACISRAVADELVAWLDEEPVARAAPLPIGVFHLGADFRPVPAAEASSPEVQAALDAAKRRPTLLMTGTVEPRKGHQQALAALEELWDDGHDVGLTIVGKQGWKMEEFAARLRRAAGRGDRLHWLSGCSDDDLQLLYRGASGLLMASGHEGFGLPIIEAAQAGLPVLARDLPVFREVAGDHARYFSGDTPAELATAIRDWVAAGFAPAASGIRALSWDESYRQLLDCAVDGHWTLCWTPPEHGPRH</sequence>
<dbReference type="PANTHER" id="PTHR46401:SF2">
    <property type="entry name" value="GLYCOSYLTRANSFERASE WBBK-RELATED"/>
    <property type="match status" value="1"/>
</dbReference>
<keyword evidence="5" id="KW-1185">Reference proteome</keyword>
<gene>
    <name evidence="4" type="ORF">IAI61_07495</name>
</gene>
<protein>
    <submittedName>
        <fullName evidence="4">Glycosyltransferase</fullName>
    </submittedName>
</protein>
<feature type="domain" description="Glycosyl transferase family 1" evidence="2">
    <location>
        <begin position="224"/>
        <end position="377"/>
    </location>
</feature>
<dbReference type="InterPro" id="IPR001296">
    <property type="entry name" value="Glyco_trans_1"/>
</dbReference>
<dbReference type="InterPro" id="IPR028098">
    <property type="entry name" value="Glyco_trans_4-like_N"/>
</dbReference>
<dbReference type="RefSeq" id="WP_207416300.1">
    <property type="nucleotide sequence ID" value="NZ_CP061177.1"/>
</dbReference>
<feature type="domain" description="Glycosyltransferase subfamily 4-like N-terminal" evidence="3">
    <location>
        <begin position="17"/>
        <end position="200"/>
    </location>
</feature>
<dbReference type="EMBL" id="JACTNG010000003">
    <property type="protein sequence ID" value="MBO1078869.1"/>
    <property type="molecule type" value="Genomic_DNA"/>
</dbReference>
<name>A0ABS3KN26_9PROT</name>
<organism evidence="4 5">
    <name type="scientific">Roseomonas haemaphysalidis</name>
    <dbReference type="NCBI Taxonomy" id="2768162"/>
    <lineage>
        <taxon>Bacteria</taxon>
        <taxon>Pseudomonadati</taxon>
        <taxon>Pseudomonadota</taxon>
        <taxon>Alphaproteobacteria</taxon>
        <taxon>Acetobacterales</taxon>
        <taxon>Roseomonadaceae</taxon>
        <taxon>Roseomonas</taxon>
    </lineage>
</organism>
<comment type="caution">
    <text evidence="4">The sequence shown here is derived from an EMBL/GenBank/DDBJ whole genome shotgun (WGS) entry which is preliminary data.</text>
</comment>
<keyword evidence="1" id="KW-0808">Transferase</keyword>
<dbReference type="Gene3D" id="3.40.50.2000">
    <property type="entry name" value="Glycogen Phosphorylase B"/>
    <property type="match status" value="4"/>
</dbReference>